<comment type="caution">
    <text evidence="1">The sequence shown here is derived from an EMBL/GenBank/DDBJ whole genome shotgun (WGS) entry which is preliminary data.</text>
</comment>
<dbReference type="Proteomes" id="UP000334820">
    <property type="component" value="Unassembled WGS sequence"/>
</dbReference>
<organism evidence="1 2">
    <name type="scientific">Thermogemmatispora aurantia</name>
    <dbReference type="NCBI Taxonomy" id="2045279"/>
    <lineage>
        <taxon>Bacteria</taxon>
        <taxon>Bacillati</taxon>
        <taxon>Chloroflexota</taxon>
        <taxon>Ktedonobacteria</taxon>
        <taxon>Thermogemmatisporales</taxon>
        <taxon>Thermogemmatisporaceae</taxon>
        <taxon>Thermogemmatispora</taxon>
    </lineage>
</organism>
<accession>A0A5J4K9T7</accession>
<proteinExistence type="predicted"/>
<keyword evidence="2" id="KW-1185">Reference proteome</keyword>
<dbReference type="AlphaFoldDB" id="A0A5J4K9T7"/>
<sequence>MTRESEDALDDLRRGIKTRQVLYEETVQLIKLFLRLFPFPPFYGRLRRSLALLPHKQIPPDVVP</sequence>
<evidence type="ECO:0000313" key="2">
    <source>
        <dbReference type="Proteomes" id="UP000334820"/>
    </source>
</evidence>
<dbReference type="RefSeq" id="WP_151728233.1">
    <property type="nucleotide sequence ID" value="NZ_BKZV01000003.1"/>
</dbReference>
<name>A0A5J4K9T7_9CHLR</name>
<evidence type="ECO:0000313" key="1">
    <source>
        <dbReference type="EMBL" id="GER83450.1"/>
    </source>
</evidence>
<protein>
    <submittedName>
        <fullName evidence="1">Uncharacterized protein</fullName>
    </submittedName>
</protein>
<reference evidence="1 2" key="1">
    <citation type="journal article" date="2019" name="Int. J. Syst. Evol. Microbiol.">
        <title>Thermogemmatispora aurantia sp. nov. and Thermogemmatispora argillosa sp. nov., within the class Ktedonobacteria, and emended description of the genus Thermogemmatispora.</title>
        <authorList>
            <person name="Zheng Y."/>
            <person name="Wang C.M."/>
            <person name="Sakai Y."/>
            <person name="Abe K."/>
            <person name="Yokota A."/>
            <person name="Yabe S."/>
        </authorList>
    </citation>
    <scope>NUCLEOTIDE SEQUENCE [LARGE SCALE GENOMIC DNA]</scope>
    <source>
        <strain evidence="1 2">A1-2</strain>
    </source>
</reference>
<dbReference type="EMBL" id="BKZV01000003">
    <property type="protein sequence ID" value="GER83450.1"/>
    <property type="molecule type" value="Genomic_DNA"/>
</dbReference>
<gene>
    <name evidence="1" type="ORF">KTAU_20870</name>
</gene>